<protein>
    <submittedName>
        <fullName evidence="1">Uncharacterized protein</fullName>
    </submittedName>
</protein>
<organism evidence="1">
    <name type="scientific">Lepeophtheirus salmonis</name>
    <name type="common">Salmon louse</name>
    <name type="synonym">Caligus salmonis</name>
    <dbReference type="NCBI Taxonomy" id="72036"/>
    <lineage>
        <taxon>Eukaryota</taxon>
        <taxon>Metazoa</taxon>
        <taxon>Ecdysozoa</taxon>
        <taxon>Arthropoda</taxon>
        <taxon>Crustacea</taxon>
        <taxon>Multicrustacea</taxon>
        <taxon>Hexanauplia</taxon>
        <taxon>Copepoda</taxon>
        <taxon>Siphonostomatoida</taxon>
        <taxon>Caligidae</taxon>
        <taxon>Lepeophtheirus</taxon>
    </lineage>
</organism>
<dbReference type="AlphaFoldDB" id="A0A0K2TQ00"/>
<reference evidence="1" key="1">
    <citation type="submission" date="2014-05" db="EMBL/GenBank/DDBJ databases">
        <authorList>
            <person name="Chronopoulou M."/>
        </authorList>
    </citation>
    <scope>NUCLEOTIDE SEQUENCE</scope>
    <source>
        <tissue evidence="1">Whole organism</tissue>
    </source>
</reference>
<accession>A0A0K2TQ00</accession>
<name>A0A0K2TQ00_LEPSM</name>
<dbReference type="EMBL" id="HACA01010738">
    <property type="protein sequence ID" value="CDW28099.1"/>
    <property type="molecule type" value="Transcribed_RNA"/>
</dbReference>
<evidence type="ECO:0000313" key="1">
    <source>
        <dbReference type="EMBL" id="CDW28099.1"/>
    </source>
</evidence>
<proteinExistence type="predicted"/>
<sequence length="88" mass="9644">MVILKSIVNIANLLLRIESTQTSAAEVQMEATRHLDTITEPSFLFIAYMTYQILSLLNPPNTALQANSTNTGHLAKSVSISIRNGQIT</sequence>